<dbReference type="InterPro" id="IPR008915">
    <property type="entry name" value="Peptidase_M50"/>
</dbReference>
<evidence type="ECO:0000256" key="6">
    <source>
        <dbReference type="ARBA" id="ARBA00023136"/>
    </source>
</evidence>
<evidence type="ECO:0000256" key="4">
    <source>
        <dbReference type="ARBA" id="ARBA00022692"/>
    </source>
</evidence>
<sequence length="226" mass="25936">MFGVNDIPKFFLAFFLVLPVISLLHEAGHVFFAWLMGGKNIKVTIGSGAVLFRMGILEVRKYYFWYGLCTFDNLRRNHRLANILIFSGGAFFNAMAAVAVVYLIENNKLEPSMLTYQFTYFSLYYIFFALLPMPYPDGNYSDGKVILDLARNKAQAAEKIYRVQWNQEEKQWCVLDHNRALVEAFADEAQALAKAHEVAQRNRPSRLLSSKGGKETEVRNYPRVPL</sequence>
<proteinExistence type="inferred from homology"/>
<evidence type="ECO:0000256" key="2">
    <source>
        <dbReference type="ARBA" id="ARBA00004141"/>
    </source>
</evidence>
<feature type="transmembrane region" description="Helical" evidence="8">
    <location>
        <begin position="12"/>
        <end position="35"/>
    </location>
</feature>
<evidence type="ECO:0000259" key="9">
    <source>
        <dbReference type="Pfam" id="PF02163"/>
    </source>
</evidence>
<accession>A0ABP8M2F7</accession>
<keyword evidence="11" id="KW-1185">Reference proteome</keyword>
<comment type="caution">
    <text evidence="10">The sequence shown here is derived from an EMBL/GenBank/DDBJ whole genome shotgun (WGS) entry which is preliminary data.</text>
</comment>
<evidence type="ECO:0000256" key="3">
    <source>
        <dbReference type="ARBA" id="ARBA00007931"/>
    </source>
</evidence>
<reference evidence="11" key="1">
    <citation type="journal article" date="2019" name="Int. J. Syst. Evol. Microbiol.">
        <title>The Global Catalogue of Microorganisms (GCM) 10K type strain sequencing project: providing services to taxonomists for standard genome sequencing and annotation.</title>
        <authorList>
            <consortium name="The Broad Institute Genomics Platform"/>
            <consortium name="The Broad Institute Genome Sequencing Center for Infectious Disease"/>
            <person name="Wu L."/>
            <person name="Ma J."/>
        </authorList>
    </citation>
    <scope>NUCLEOTIDE SEQUENCE [LARGE SCALE GENOMIC DNA]</scope>
    <source>
        <strain evidence="11">JCM 17926</strain>
    </source>
</reference>
<comment type="cofactor">
    <cofactor evidence="1">
        <name>Zn(2+)</name>
        <dbReference type="ChEBI" id="CHEBI:29105"/>
    </cofactor>
</comment>
<feature type="transmembrane region" description="Helical" evidence="8">
    <location>
        <begin position="116"/>
        <end position="135"/>
    </location>
</feature>
<evidence type="ECO:0000313" key="10">
    <source>
        <dbReference type="EMBL" id="GAA4441668.1"/>
    </source>
</evidence>
<keyword evidence="4 8" id="KW-0812">Transmembrane</keyword>
<comment type="subcellular location">
    <subcellularLocation>
        <location evidence="2">Membrane</location>
        <topology evidence="2">Multi-pass membrane protein</topology>
    </subcellularLocation>
</comment>
<name>A0ABP8M2F7_9BACT</name>
<evidence type="ECO:0000256" key="1">
    <source>
        <dbReference type="ARBA" id="ARBA00001947"/>
    </source>
</evidence>
<dbReference type="Proteomes" id="UP001500552">
    <property type="component" value="Unassembled WGS sequence"/>
</dbReference>
<dbReference type="EMBL" id="BAABHC010000029">
    <property type="protein sequence ID" value="GAA4441668.1"/>
    <property type="molecule type" value="Genomic_DNA"/>
</dbReference>
<evidence type="ECO:0000313" key="11">
    <source>
        <dbReference type="Proteomes" id="UP001500552"/>
    </source>
</evidence>
<dbReference type="Pfam" id="PF02163">
    <property type="entry name" value="Peptidase_M50"/>
    <property type="match status" value="1"/>
</dbReference>
<keyword evidence="6 8" id="KW-0472">Membrane</keyword>
<organism evidence="10 11">
    <name type="scientific">Pontibacter saemangeumensis</name>
    <dbReference type="NCBI Taxonomy" id="1084525"/>
    <lineage>
        <taxon>Bacteria</taxon>
        <taxon>Pseudomonadati</taxon>
        <taxon>Bacteroidota</taxon>
        <taxon>Cytophagia</taxon>
        <taxon>Cytophagales</taxon>
        <taxon>Hymenobacteraceae</taxon>
        <taxon>Pontibacter</taxon>
    </lineage>
</organism>
<keyword evidence="5 8" id="KW-1133">Transmembrane helix</keyword>
<evidence type="ECO:0000256" key="5">
    <source>
        <dbReference type="ARBA" id="ARBA00022989"/>
    </source>
</evidence>
<evidence type="ECO:0000256" key="7">
    <source>
        <dbReference type="SAM" id="MobiDB-lite"/>
    </source>
</evidence>
<dbReference type="RefSeq" id="WP_345161751.1">
    <property type="nucleotide sequence ID" value="NZ_BAABHC010000029.1"/>
</dbReference>
<feature type="transmembrane region" description="Helical" evidence="8">
    <location>
        <begin position="80"/>
        <end position="104"/>
    </location>
</feature>
<protein>
    <recommendedName>
        <fullName evidence="9">Peptidase M50 domain-containing protein</fullName>
    </recommendedName>
</protein>
<feature type="domain" description="Peptidase M50" evidence="9">
    <location>
        <begin position="13"/>
        <end position="125"/>
    </location>
</feature>
<evidence type="ECO:0000256" key="8">
    <source>
        <dbReference type="SAM" id="Phobius"/>
    </source>
</evidence>
<feature type="region of interest" description="Disordered" evidence="7">
    <location>
        <begin position="202"/>
        <end position="226"/>
    </location>
</feature>
<comment type="similarity">
    <text evidence="3">Belongs to the peptidase M50B family.</text>
</comment>
<gene>
    <name evidence="10" type="ORF">GCM10023188_40470</name>
</gene>